<dbReference type="EMBL" id="JAULSW010000010">
    <property type="protein sequence ID" value="KAK3368181.1"/>
    <property type="molecule type" value="Genomic_DNA"/>
</dbReference>
<dbReference type="AlphaFoldDB" id="A0AAE0K199"/>
<evidence type="ECO:0000256" key="1">
    <source>
        <dbReference type="SAM" id="MobiDB-lite"/>
    </source>
</evidence>
<feature type="compositionally biased region" description="Polar residues" evidence="1">
    <location>
        <begin position="142"/>
        <end position="168"/>
    </location>
</feature>
<gene>
    <name evidence="2" type="ORF">B0H63DRAFT_528556</name>
</gene>
<keyword evidence="3" id="KW-1185">Reference proteome</keyword>
<accession>A0AAE0K199</accession>
<dbReference type="PANTHER" id="PTHR37540:SF5">
    <property type="entry name" value="TRANSCRIPTION FACTOR DOMAIN-CONTAINING PROTEIN"/>
    <property type="match status" value="1"/>
</dbReference>
<reference evidence="2" key="1">
    <citation type="journal article" date="2023" name="Mol. Phylogenet. Evol.">
        <title>Genome-scale phylogeny and comparative genomics of the fungal order Sordariales.</title>
        <authorList>
            <person name="Hensen N."/>
            <person name="Bonometti L."/>
            <person name="Westerberg I."/>
            <person name="Brannstrom I.O."/>
            <person name="Guillou S."/>
            <person name="Cros-Aarteil S."/>
            <person name="Calhoun S."/>
            <person name="Haridas S."/>
            <person name="Kuo A."/>
            <person name="Mondo S."/>
            <person name="Pangilinan J."/>
            <person name="Riley R."/>
            <person name="LaButti K."/>
            <person name="Andreopoulos B."/>
            <person name="Lipzen A."/>
            <person name="Chen C."/>
            <person name="Yan M."/>
            <person name="Daum C."/>
            <person name="Ng V."/>
            <person name="Clum A."/>
            <person name="Steindorff A."/>
            <person name="Ohm R.A."/>
            <person name="Martin F."/>
            <person name="Silar P."/>
            <person name="Natvig D.O."/>
            <person name="Lalanne C."/>
            <person name="Gautier V."/>
            <person name="Ament-Velasquez S.L."/>
            <person name="Kruys A."/>
            <person name="Hutchinson M.I."/>
            <person name="Powell A.J."/>
            <person name="Barry K."/>
            <person name="Miller A.N."/>
            <person name="Grigoriev I.V."/>
            <person name="Debuchy R."/>
            <person name="Gladieux P."/>
            <person name="Hiltunen Thoren M."/>
            <person name="Johannesson H."/>
        </authorList>
    </citation>
    <scope>NUCLEOTIDE SEQUENCE</scope>
    <source>
        <strain evidence="2">CBS 232.78</strain>
    </source>
</reference>
<protein>
    <submittedName>
        <fullName evidence="2">Uncharacterized protein</fullName>
    </submittedName>
</protein>
<comment type="caution">
    <text evidence="2">The sequence shown here is derived from an EMBL/GenBank/DDBJ whole genome shotgun (WGS) entry which is preliminary data.</text>
</comment>
<evidence type="ECO:0000313" key="2">
    <source>
        <dbReference type="EMBL" id="KAK3368181.1"/>
    </source>
</evidence>
<name>A0AAE0K199_9PEZI</name>
<organism evidence="2 3">
    <name type="scientific">Podospora didyma</name>
    <dbReference type="NCBI Taxonomy" id="330526"/>
    <lineage>
        <taxon>Eukaryota</taxon>
        <taxon>Fungi</taxon>
        <taxon>Dikarya</taxon>
        <taxon>Ascomycota</taxon>
        <taxon>Pezizomycotina</taxon>
        <taxon>Sordariomycetes</taxon>
        <taxon>Sordariomycetidae</taxon>
        <taxon>Sordariales</taxon>
        <taxon>Podosporaceae</taxon>
        <taxon>Podospora</taxon>
    </lineage>
</organism>
<feature type="compositionally biased region" description="Polar residues" evidence="1">
    <location>
        <begin position="31"/>
        <end position="50"/>
    </location>
</feature>
<dbReference type="Proteomes" id="UP001285441">
    <property type="component" value="Unassembled WGS sequence"/>
</dbReference>
<sequence length="665" mass="73164">MDHFNSTVKDGKLVNTRRGLQVSRQKFNGLSFVNSHPQNITPDSGSSTTLDPARASQRQVKFVGKGNESRPGSSKAPKQDFEPLEFTFASDVTQKKKPRRKATPKDHQLLTTPSGPSSRRSSRGSSHASSPGDCPYPMLPSMITQGSSQSEPGLDGTTSGPSDWSTNDVSEENWKQFHHYFAHIPHKIYPYEDILTYNPARGSDFYYMVAKDSAAVHCVLMSGTIAEAVVNSETDPKGFAYHISKICAILNRKLDQKQAVDPVTLHCIATLAAMGCYVSRLDHWHMHMRGLQKVLDVNGGLGGLQPALLAKMHKADLKGSAALASSPYLPFSRNYGSIFPSILSADVRDHTLGSLTAILDPLHVHSTVTEALSSLSLLSSSIRLARQSSGTVVFDPHAFTEEYLAIMHALLTQPAPLRNAHAYSSNPYSNPPDATDSSGGSGTTTRTENYMANHRLKPSIPVTPAEYGPAGPIEPALRIAGLLFLKELLPDWPRNLGGYAVLLSLLRDHITEFRRIYVTSVWQGQGNSQRGSRGRRSREEIDPNLLDPLLRAEENNRSNRGSYTEDALKSMKPLITWLCLVGNLVSLVADENECRNHLDDQYPRAVYRDCLRDLTGLCGGGYDDIQEWTGDDHTGVMLRLFDLRIIRGDGWDDADALKGLLEEGF</sequence>
<proteinExistence type="predicted"/>
<reference evidence="2" key="2">
    <citation type="submission" date="2023-06" db="EMBL/GenBank/DDBJ databases">
        <authorList>
            <consortium name="Lawrence Berkeley National Laboratory"/>
            <person name="Haridas S."/>
            <person name="Hensen N."/>
            <person name="Bonometti L."/>
            <person name="Westerberg I."/>
            <person name="Brannstrom I.O."/>
            <person name="Guillou S."/>
            <person name="Cros-Aarteil S."/>
            <person name="Calhoun S."/>
            <person name="Kuo A."/>
            <person name="Mondo S."/>
            <person name="Pangilinan J."/>
            <person name="Riley R."/>
            <person name="LaButti K."/>
            <person name="Andreopoulos B."/>
            <person name="Lipzen A."/>
            <person name="Chen C."/>
            <person name="Yanf M."/>
            <person name="Daum C."/>
            <person name="Ng V."/>
            <person name="Clum A."/>
            <person name="Steindorff A."/>
            <person name="Ohm R."/>
            <person name="Martin F."/>
            <person name="Silar P."/>
            <person name="Natvig D."/>
            <person name="Lalanne C."/>
            <person name="Gautier V."/>
            <person name="Ament-velasquez S.L."/>
            <person name="Kruys A."/>
            <person name="Hutchinson M.I."/>
            <person name="Powell A.J."/>
            <person name="Barry K."/>
            <person name="Miller A.N."/>
            <person name="Grigoriev I.V."/>
            <person name="Debuchy R."/>
            <person name="Gladieux P."/>
            <person name="Thoren M.H."/>
            <person name="Johannesson H."/>
        </authorList>
    </citation>
    <scope>NUCLEOTIDE SEQUENCE</scope>
    <source>
        <strain evidence="2">CBS 232.78</strain>
    </source>
</reference>
<feature type="region of interest" description="Disordered" evidence="1">
    <location>
        <begin position="31"/>
        <end position="168"/>
    </location>
</feature>
<feature type="compositionally biased region" description="Low complexity" evidence="1">
    <location>
        <begin position="113"/>
        <end position="132"/>
    </location>
</feature>
<evidence type="ECO:0000313" key="3">
    <source>
        <dbReference type="Proteomes" id="UP001285441"/>
    </source>
</evidence>
<dbReference type="PANTHER" id="PTHR37540">
    <property type="entry name" value="TRANSCRIPTION FACTOR (ACR-2), PUTATIVE-RELATED-RELATED"/>
    <property type="match status" value="1"/>
</dbReference>
<feature type="region of interest" description="Disordered" evidence="1">
    <location>
        <begin position="422"/>
        <end position="447"/>
    </location>
</feature>